<evidence type="ECO:0000313" key="2">
    <source>
        <dbReference type="Proteomes" id="UP001056120"/>
    </source>
</evidence>
<accession>A0ACB9JSS8</accession>
<dbReference type="EMBL" id="CM042019">
    <property type="protein sequence ID" value="KAI3823095.1"/>
    <property type="molecule type" value="Genomic_DNA"/>
</dbReference>
<comment type="caution">
    <text evidence="1">The sequence shown here is derived from an EMBL/GenBank/DDBJ whole genome shotgun (WGS) entry which is preliminary data.</text>
</comment>
<keyword evidence="2" id="KW-1185">Reference proteome</keyword>
<name>A0ACB9JSS8_9ASTR</name>
<gene>
    <name evidence="1" type="ORF">L1987_04521</name>
</gene>
<protein>
    <submittedName>
        <fullName evidence="1">Uncharacterized protein</fullName>
    </submittedName>
</protein>
<reference evidence="1 2" key="2">
    <citation type="journal article" date="2022" name="Mol. Ecol. Resour.">
        <title>The genomes of chicory, endive, great burdock and yacon provide insights into Asteraceae paleo-polyploidization history and plant inulin production.</title>
        <authorList>
            <person name="Fan W."/>
            <person name="Wang S."/>
            <person name="Wang H."/>
            <person name="Wang A."/>
            <person name="Jiang F."/>
            <person name="Liu H."/>
            <person name="Zhao H."/>
            <person name="Xu D."/>
            <person name="Zhang Y."/>
        </authorList>
    </citation>
    <scope>NUCLEOTIDE SEQUENCE [LARGE SCALE GENOMIC DNA]</scope>
    <source>
        <strain evidence="2">cv. Yunnan</strain>
        <tissue evidence="1">Leaves</tissue>
    </source>
</reference>
<proteinExistence type="predicted"/>
<dbReference type="Proteomes" id="UP001056120">
    <property type="component" value="Linkage Group LG02"/>
</dbReference>
<organism evidence="1 2">
    <name type="scientific">Smallanthus sonchifolius</name>
    <dbReference type="NCBI Taxonomy" id="185202"/>
    <lineage>
        <taxon>Eukaryota</taxon>
        <taxon>Viridiplantae</taxon>
        <taxon>Streptophyta</taxon>
        <taxon>Embryophyta</taxon>
        <taxon>Tracheophyta</taxon>
        <taxon>Spermatophyta</taxon>
        <taxon>Magnoliopsida</taxon>
        <taxon>eudicotyledons</taxon>
        <taxon>Gunneridae</taxon>
        <taxon>Pentapetalae</taxon>
        <taxon>asterids</taxon>
        <taxon>campanulids</taxon>
        <taxon>Asterales</taxon>
        <taxon>Asteraceae</taxon>
        <taxon>Asteroideae</taxon>
        <taxon>Heliantheae alliance</taxon>
        <taxon>Millerieae</taxon>
        <taxon>Smallanthus</taxon>
    </lineage>
</organism>
<evidence type="ECO:0000313" key="1">
    <source>
        <dbReference type="EMBL" id="KAI3823095.1"/>
    </source>
</evidence>
<reference evidence="2" key="1">
    <citation type="journal article" date="2022" name="Mol. Ecol. Resour.">
        <title>The genomes of chicory, endive, great burdock and yacon provide insights into Asteraceae palaeo-polyploidization history and plant inulin production.</title>
        <authorList>
            <person name="Fan W."/>
            <person name="Wang S."/>
            <person name="Wang H."/>
            <person name="Wang A."/>
            <person name="Jiang F."/>
            <person name="Liu H."/>
            <person name="Zhao H."/>
            <person name="Xu D."/>
            <person name="Zhang Y."/>
        </authorList>
    </citation>
    <scope>NUCLEOTIDE SEQUENCE [LARGE SCALE GENOMIC DNA]</scope>
    <source>
        <strain evidence="2">cv. Yunnan</strain>
    </source>
</reference>
<sequence length="163" mass="17720">MAAQEDAEVKNAESKLESETPKNTDASRPKNETHVDSSKSFDSPKSVSTLPHQQAKGSPMWERKVSSEGRNGAPSSTPGRSRLKQVTLGDESPDDSTAVPVFGDWDDTDPTLAEGYSSIFNKVREEKHGGGGKSPRKTNDNSYSYGQRPEAKKGCSCFPWGKK</sequence>